<dbReference type="InterPro" id="IPR027304">
    <property type="entry name" value="Trigger_fact/SurA_dom_sf"/>
</dbReference>
<dbReference type="KEGG" id="rom:EI983_07360"/>
<keyword evidence="16" id="KW-1185">Reference proteome</keyword>
<evidence type="ECO:0000256" key="5">
    <source>
        <dbReference type="ARBA" id="ARBA00022692"/>
    </source>
</evidence>
<evidence type="ECO:0000256" key="11">
    <source>
        <dbReference type="ARBA" id="ARBA00038408"/>
    </source>
</evidence>
<comment type="subcellular location">
    <subcellularLocation>
        <location evidence="1">Cell inner membrane</location>
        <topology evidence="1">Single-pass type II membrane protein</topology>
        <orientation evidence="1">Periplasmic side</orientation>
    </subcellularLocation>
</comment>
<evidence type="ECO:0000256" key="4">
    <source>
        <dbReference type="ARBA" id="ARBA00022519"/>
    </source>
</evidence>
<dbReference type="EMBL" id="CP034348">
    <property type="protein sequence ID" value="QGX98106.1"/>
    <property type="molecule type" value="Genomic_DNA"/>
</dbReference>
<dbReference type="Gene3D" id="3.10.50.40">
    <property type="match status" value="1"/>
</dbReference>
<protein>
    <recommendedName>
        <fullName evidence="2">Parvulin-like PPIase</fullName>
    </recommendedName>
    <alternativeName>
        <fullName evidence="9">Peptidyl-prolyl cis-trans isomerase plp</fullName>
    </alternativeName>
    <alternativeName>
        <fullName evidence="12">Periplasmic chaperone PpiD</fullName>
    </alternativeName>
    <alternativeName>
        <fullName evidence="13">Periplasmic folding chaperone</fullName>
    </alternativeName>
    <alternativeName>
        <fullName evidence="10">Rotamase plp</fullName>
    </alternativeName>
</protein>
<dbReference type="InterPro" id="IPR000297">
    <property type="entry name" value="PPIase_PpiC"/>
</dbReference>
<dbReference type="Gene3D" id="1.10.4030.10">
    <property type="entry name" value="Porin chaperone SurA, peptide-binding domain"/>
    <property type="match status" value="1"/>
</dbReference>
<dbReference type="InterPro" id="IPR052029">
    <property type="entry name" value="PpiD_chaperone"/>
</dbReference>
<evidence type="ECO:0000256" key="8">
    <source>
        <dbReference type="ARBA" id="ARBA00023186"/>
    </source>
</evidence>
<evidence type="ECO:0000313" key="15">
    <source>
        <dbReference type="EMBL" id="QGX98106.1"/>
    </source>
</evidence>
<proteinExistence type="inferred from homology"/>
<dbReference type="AlphaFoldDB" id="A0A6I6IS34"/>
<dbReference type="SUPFAM" id="SSF109998">
    <property type="entry name" value="Triger factor/SurA peptide-binding domain-like"/>
    <property type="match status" value="1"/>
</dbReference>
<evidence type="ECO:0000256" key="12">
    <source>
        <dbReference type="ARBA" id="ARBA00040743"/>
    </source>
</evidence>
<reference evidence="16" key="1">
    <citation type="submission" date="2018-12" db="EMBL/GenBank/DDBJ databases">
        <title>Complete genome sequence of Roseovarius sp. MME-070.</title>
        <authorList>
            <person name="Nam Y.-D."/>
            <person name="Kang J."/>
            <person name="Chung W.-H."/>
            <person name="Park Y.S."/>
        </authorList>
    </citation>
    <scope>NUCLEOTIDE SEQUENCE [LARGE SCALE GENOMIC DNA]</scope>
    <source>
        <strain evidence="16">MME-070</strain>
    </source>
</reference>
<dbReference type="OrthoDB" id="9768393at2"/>
<evidence type="ECO:0000256" key="3">
    <source>
        <dbReference type="ARBA" id="ARBA00022475"/>
    </source>
</evidence>
<organism evidence="15 16">
    <name type="scientific">Roseovarius faecimaris</name>
    <dbReference type="NCBI Taxonomy" id="2494550"/>
    <lineage>
        <taxon>Bacteria</taxon>
        <taxon>Pseudomonadati</taxon>
        <taxon>Pseudomonadota</taxon>
        <taxon>Alphaproteobacteria</taxon>
        <taxon>Rhodobacterales</taxon>
        <taxon>Roseobacteraceae</taxon>
        <taxon>Roseovarius</taxon>
    </lineage>
</organism>
<keyword evidence="15" id="KW-0413">Isomerase</keyword>
<dbReference type="RefSeq" id="WP_157706738.1">
    <property type="nucleotide sequence ID" value="NZ_CP034348.1"/>
</dbReference>
<keyword evidence="4" id="KW-0997">Cell inner membrane</keyword>
<keyword evidence="3" id="KW-1003">Cell membrane</keyword>
<evidence type="ECO:0000256" key="9">
    <source>
        <dbReference type="ARBA" id="ARBA00030642"/>
    </source>
</evidence>
<dbReference type="GO" id="GO:0005886">
    <property type="term" value="C:plasma membrane"/>
    <property type="evidence" value="ECO:0007669"/>
    <property type="project" value="UniProtKB-SubCell"/>
</dbReference>
<evidence type="ECO:0000256" key="7">
    <source>
        <dbReference type="ARBA" id="ARBA00023136"/>
    </source>
</evidence>
<dbReference type="GO" id="GO:0003755">
    <property type="term" value="F:peptidyl-prolyl cis-trans isomerase activity"/>
    <property type="evidence" value="ECO:0007669"/>
    <property type="project" value="InterPro"/>
</dbReference>
<evidence type="ECO:0000259" key="14">
    <source>
        <dbReference type="Pfam" id="PF13145"/>
    </source>
</evidence>
<dbReference type="PANTHER" id="PTHR47529:SF1">
    <property type="entry name" value="PERIPLASMIC CHAPERONE PPID"/>
    <property type="match status" value="1"/>
</dbReference>
<feature type="domain" description="PpiC" evidence="14">
    <location>
        <begin position="244"/>
        <end position="363"/>
    </location>
</feature>
<evidence type="ECO:0000256" key="1">
    <source>
        <dbReference type="ARBA" id="ARBA00004382"/>
    </source>
</evidence>
<sequence length="614" mass="67075">MSGKKSIGKSAMWVLMGLLILGLGGFGVTNLGGNVRSIGSVGESDIGVTEYARMLRDDIRAEEAARREPVSFAQAQELQIDQIVLARLIAATSLEEEARLMGVSIGDANLAQQIRDIPAFQGIDGSFDREAYRFQLEQTGLTEGQFEEDLRAETARTLLQGAVVTGIELPEIYTDALMLYIGEERTVTWAMLDQGDLITGLTEPDEQDLIDYHQSNLPDFTTPEVKKITYAWLTPEMIIDTVEVDEDTLRALYDDRSEEFNQPERRLVERLAFPDSPAAEAALARVRAEEASFDDLVTERGLDLADVDLGDVSLADLGAAGEAVFAAEAGDVVGPLETAIGPALFRINGVLQAQTTSFEEAEPQLRDELAGDRARRVIDAEIDGIEDLLAGGATVEDLAKETDMQLAQIDWHPGMTDAIGAYDAFRSAAAEITTSDYPEVEKLDDDGIFAMRLEAVVEPEIQPLDAVRAEVEAGWRRQAVAEALSEQVAPVLDALRGGAAFADHGMPETTTRELTRRAFLTNTPADFIETVYDMSQGDVQVIREDGRIFVLRLDTIAPPAADNEELTRLRAALSQDANTALAQDLFQILANDIRSRTDILIDQQALNAVHSNFQ</sequence>
<comment type="similarity">
    <text evidence="11">Belongs to the PpiD chaperone family.</text>
</comment>
<dbReference type="SUPFAM" id="SSF54534">
    <property type="entry name" value="FKBP-like"/>
    <property type="match status" value="1"/>
</dbReference>
<accession>A0A6I6IS34</accession>
<keyword evidence="7" id="KW-0472">Membrane</keyword>
<keyword evidence="6" id="KW-1133">Transmembrane helix</keyword>
<dbReference type="InterPro" id="IPR046357">
    <property type="entry name" value="PPIase_dom_sf"/>
</dbReference>
<name>A0A6I6IS34_9RHOB</name>
<dbReference type="Pfam" id="PF13624">
    <property type="entry name" value="SurA_N_3"/>
    <property type="match status" value="1"/>
</dbReference>
<keyword evidence="5" id="KW-0812">Transmembrane</keyword>
<evidence type="ECO:0000313" key="16">
    <source>
        <dbReference type="Proteomes" id="UP000428330"/>
    </source>
</evidence>
<evidence type="ECO:0000256" key="2">
    <source>
        <dbReference type="ARBA" id="ARBA00018370"/>
    </source>
</evidence>
<evidence type="ECO:0000256" key="10">
    <source>
        <dbReference type="ARBA" id="ARBA00031484"/>
    </source>
</evidence>
<gene>
    <name evidence="15" type="ORF">EI983_07360</name>
</gene>
<dbReference type="Pfam" id="PF13145">
    <property type="entry name" value="Rotamase_2"/>
    <property type="match status" value="1"/>
</dbReference>
<dbReference type="PANTHER" id="PTHR47529">
    <property type="entry name" value="PEPTIDYL-PROLYL CIS-TRANS ISOMERASE D"/>
    <property type="match status" value="1"/>
</dbReference>
<evidence type="ECO:0000256" key="6">
    <source>
        <dbReference type="ARBA" id="ARBA00022989"/>
    </source>
</evidence>
<evidence type="ECO:0000256" key="13">
    <source>
        <dbReference type="ARBA" id="ARBA00042775"/>
    </source>
</evidence>
<keyword evidence="8" id="KW-0143">Chaperone</keyword>
<dbReference type="Proteomes" id="UP000428330">
    <property type="component" value="Chromosome"/>
</dbReference>